<evidence type="ECO:0000313" key="2">
    <source>
        <dbReference type="Proteomes" id="UP000003824"/>
    </source>
</evidence>
<reference evidence="2" key="1">
    <citation type="submission" date="2008-12" db="EMBL/GenBank/DDBJ databases">
        <title>Annotation of Streptomyces ghanaensis ATCC 14672.</title>
        <authorList>
            <consortium name="The Broad Institute Genome Sequencing Platform"/>
            <consortium name="Broad Institute Microbial Sequencing Center"/>
            <person name="Fischbach M."/>
            <person name="Ward D."/>
            <person name="Young S."/>
            <person name="Kodira C.D."/>
            <person name="Zeng Q."/>
            <person name="Koehrsen M."/>
            <person name="Godfrey P."/>
            <person name="Alvarado L."/>
            <person name="Berlin A.M."/>
            <person name="Borenstein D."/>
            <person name="Chen Z."/>
            <person name="Engels R."/>
            <person name="Freedman E."/>
            <person name="Gellesch M."/>
            <person name="Goldberg J."/>
            <person name="Griggs A."/>
            <person name="Gujja S."/>
            <person name="Heiman D.I."/>
            <person name="Hepburn T.A."/>
            <person name="Howarth C."/>
            <person name="Jen D."/>
            <person name="Larson L."/>
            <person name="Lewis B."/>
            <person name="Mehta T."/>
            <person name="Park D."/>
            <person name="Pearson M."/>
            <person name="Roberts A."/>
            <person name="Saif S."/>
            <person name="Shea T.D."/>
            <person name="Shenoy N."/>
            <person name="Sisk P."/>
            <person name="Stolte C."/>
            <person name="Sykes S.N."/>
            <person name="Walk T."/>
            <person name="White J."/>
            <person name="Yandava C."/>
            <person name="Straight P."/>
            <person name="Clardy J."/>
            <person name="Hung D."/>
            <person name="Kolter R."/>
            <person name="Mekalanos J."/>
            <person name="Walker S."/>
            <person name="Walsh C.T."/>
            <person name="Wieland B.L.C."/>
            <person name="Ilzarbe M."/>
            <person name="Galagan J."/>
            <person name="Nusbaum C."/>
            <person name="Birren B."/>
        </authorList>
    </citation>
    <scope>NUCLEOTIDE SEQUENCE [LARGE SCALE GENOMIC DNA]</scope>
    <source>
        <strain evidence="2">ATCC 14672 / DSM 40746 / JCM 4963 / KCTC 9882 / NRRL B-12104 / FH 1290</strain>
    </source>
</reference>
<gene>
    <name evidence="1" type="ORF">SSFG_05568</name>
</gene>
<protein>
    <submittedName>
        <fullName evidence="1">Predicted protein</fullName>
    </submittedName>
</protein>
<name>D5ZQ02_STRV1</name>
<sequence length="98" mass="10742">MRQPVEVCVVGPLVSVGTLPCKEIREVVERLVKAGWELRAEGHKATLYCPCEGQCTTIPVPGTPRNAGSAARRIERRAKLCPLPPDDPRRTRRSGVVV</sequence>
<proteinExistence type="predicted"/>
<dbReference type="EMBL" id="DS999641">
    <property type="protein sequence ID" value="EFE70325.2"/>
    <property type="molecule type" value="Genomic_DNA"/>
</dbReference>
<organism evidence="1 2">
    <name type="scientific">Streptomyces viridosporus (strain ATCC 14672 / DSM 40746 / JCM 4963 / KCTC 9882 / NRRL B-12104 / FH 1290)</name>
    <name type="common">Streptomyces ghanaensis</name>
    <dbReference type="NCBI Taxonomy" id="566461"/>
    <lineage>
        <taxon>Bacteria</taxon>
        <taxon>Bacillati</taxon>
        <taxon>Actinomycetota</taxon>
        <taxon>Actinomycetes</taxon>
        <taxon>Kitasatosporales</taxon>
        <taxon>Streptomycetaceae</taxon>
        <taxon>Streptomyces</taxon>
    </lineage>
</organism>
<accession>D5ZQ02</accession>
<dbReference type="AlphaFoldDB" id="D5ZQ02"/>
<dbReference type="Proteomes" id="UP000003824">
    <property type="component" value="Unassembled WGS sequence"/>
</dbReference>
<dbReference type="eggNOG" id="ENOG502ZCR0">
    <property type="taxonomic scope" value="Bacteria"/>
</dbReference>
<evidence type="ECO:0000313" key="1">
    <source>
        <dbReference type="EMBL" id="EFE70325.2"/>
    </source>
</evidence>